<dbReference type="AlphaFoldDB" id="U2YI99"/>
<name>U2YI99_9SPHN</name>
<dbReference type="Pfam" id="PF00582">
    <property type="entry name" value="Usp"/>
    <property type="match status" value="1"/>
</dbReference>
<dbReference type="RefSeq" id="WP_021688694.1">
    <property type="nucleotide sequence ID" value="NZ_BASZ01000001.1"/>
</dbReference>
<evidence type="ECO:0000313" key="5">
    <source>
        <dbReference type="Proteomes" id="UP000016568"/>
    </source>
</evidence>
<dbReference type="KEGG" id="ntd:EGO55_14340"/>
<dbReference type="eggNOG" id="COG0589">
    <property type="taxonomic scope" value="Bacteria"/>
</dbReference>
<evidence type="ECO:0000256" key="1">
    <source>
        <dbReference type="ARBA" id="ARBA00008791"/>
    </source>
</evidence>
<dbReference type="CDD" id="cd00293">
    <property type="entry name" value="USP-like"/>
    <property type="match status" value="1"/>
</dbReference>
<dbReference type="PANTHER" id="PTHR46268:SF15">
    <property type="entry name" value="UNIVERSAL STRESS PROTEIN HP_0031"/>
    <property type="match status" value="1"/>
</dbReference>
<dbReference type="SUPFAM" id="SSF52402">
    <property type="entry name" value="Adenine nucleotide alpha hydrolases-like"/>
    <property type="match status" value="1"/>
</dbReference>
<dbReference type="InterPro" id="IPR014729">
    <property type="entry name" value="Rossmann-like_a/b/a_fold"/>
</dbReference>
<comment type="similarity">
    <text evidence="1">Belongs to the universal stress protein A family.</text>
</comment>
<dbReference type="Gene3D" id="3.40.50.620">
    <property type="entry name" value="HUPs"/>
    <property type="match status" value="1"/>
</dbReference>
<dbReference type="PANTHER" id="PTHR46268">
    <property type="entry name" value="STRESS RESPONSE PROTEIN NHAX"/>
    <property type="match status" value="1"/>
</dbReference>
<dbReference type="OrthoDB" id="5564966at2"/>
<feature type="region of interest" description="Disordered" evidence="2">
    <location>
        <begin position="42"/>
        <end position="65"/>
    </location>
</feature>
<sequence>MYEHILISTDGSDVARKGVESGLALAKDLGARATIITVTERLGNHGGSPKWDPNSGERPGYEDSLSQEEVADEILASAMVTARKLGVEADTLHVPDAVPADAIIETAKTRNCQLIAMASHGRSGLGRVLLGSQTSDVLARCGIPVLVVR</sequence>
<proteinExistence type="inferred from homology"/>
<evidence type="ECO:0000313" key="4">
    <source>
        <dbReference type="EMBL" id="GAD47787.1"/>
    </source>
</evidence>
<evidence type="ECO:0000259" key="3">
    <source>
        <dbReference type="Pfam" id="PF00582"/>
    </source>
</evidence>
<dbReference type="EMBL" id="BASZ01000001">
    <property type="protein sequence ID" value="GAD47787.1"/>
    <property type="molecule type" value="Genomic_DNA"/>
</dbReference>
<feature type="domain" description="UspA" evidence="3">
    <location>
        <begin position="1"/>
        <end position="149"/>
    </location>
</feature>
<comment type="caution">
    <text evidence="4">The sequence shown here is derived from an EMBL/GenBank/DDBJ whole genome shotgun (WGS) entry which is preliminary data.</text>
</comment>
<dbReference type="InterPro" id="IPR006016">
    <property type="entry name" value="UspA"/>
</dbReference>
<dbReference type="PRINTS" id="PR01438">
    <property type="entry name" value="UNVRSLSTRESS"/>
</dbReference>
<gene>
    <name evidence="4" type="ORF">NT2_01_05610</name>
</gene>
<accession>U2YI99</accession>
<dbReference type="Proteomes" id="UP000016568">
    <property type="component" value="Unassembled WGS sequence"/>
</dbReference>
<keyword evidence="5" id="KW-1185">Reference proteome</keyword>
<reference evidence="4 5" key="1">
    <citation type="submission" date="2013-09" db="EMBL/GenBank/DDBJ databases">
        <title>Whole genome shotgun sequence of Novosphingobium tardaugens NBRC 16725.</title>
        <authorList>
            <person name="Isaki S."/>
            <person name="Hosoyama A."/>
            <person name="Tsuchikane K."/>
            <person name="Katsumata H."/>
            <person name="Ando Y."/>
            <person name="Yamazaki S."/>
            <person name="Fujita N."/>
        </authorList>
    </citation>
    <scope>NUCLEOTIDE SEQUENCE [LARGE SCALE GENOMIC DNA]</scope>
    <source>
        <strain evidence="4 5">NBRC 16725</strain>
    </source>
</reference>
<protein>
    <recommendedName>
        <fullName evidence="3">UspA domain-containing protein</fullName>
    </recommendedName>
</protein>
<evidence type="ECO:0000256" key="2">
    <source>
        <dbReference type="SAM" id="MobiDB-lite"/>
    </source>
</evidence>
<organism evidence="4 5">
    <name type="scientific">Caenibius tardaugens NBRC 16725</name>
    <dbReference type="NCBI Taxonomy" id="1219035"/>
    <lineage>
        <taxon>Bacteria</taxon>
        <taxon>Pseudomonadati</taxon>
        <taxon>Pseudomonadota</taxon>
        <taxon>Alphaproteobacteria</taxon>
        <taxon>Sphingomonadales</taxon>
        <taxon>Erythrobacteraceae</taxon>
        <taxon>Caenibius</taxon>
    </lineage>
</organism>
<dbReference type="InterPro" id="IPR006015">
    <property type="entry name" value="Universal_stress_UspA"/>
</dbReference>